<evidence type="ECO:0000259" key="8">
    <source>
        <dbReference type="PROSITE" id="PS50928"/>
    </source>
</evidence>
<keyword evidence="2 7" id="KW-0813">Transport</keyword>
<gene>
    <name evidence="9" type="ORF">H7C19_16370</name>
</gene>
<keyword evidence="10" id="KW-1185">Reference proteome</keyword>
<keyword evidence="3" id="KW-1003">Cell membrane</keyword>
<evidence type="ECO:0000256" key="4">
    <source>
        <dbReference type="ARBA" id="ARBA00022692"/>
    </source>
</evidence>
<dbReference type="GO" id="GO:0005886">
    <property type="term" value="C:plasma membrane"/>
    <property type="evidence" value="ECO:0007669"/>
    <property type="project" value="UniProtKB-SubCell"/>
</dbReference>
<organism evidence="9 10">
    <name type="scientific">Cohnella nanjingensis</name>
    <dbReference type="NCBI Taxonomy" id="1387779"/>
    <lineage>
        <taxon>Bacteria</taxon>
        <taxon>Bacillati</taxon>
        <taxon>Bacillota</taxon>
        <taxon>Bacilli</taxon>
        <taxon>Bacillales</taxon>
        <taxon>Paenibacillaceae</taxon>
        <taxon>Cohnella</taxon>
    </lineage>
</organism>
<dbReference type="PROSITE" id="PS50928">
    <property type="entry name" value="ABC_TM1"/>
    <property type="match status" value="1"/>
</dbReference>
<evidence type="ECO:0000256" key="5">
    <source>
        <dbReference type="ARBA" id="ARBA00022989"/>
    </source>
</evidence>
<dbReference type="Gene3D" id="1.10.3720.10">
    <property type="entry name" value="MetI-like"/>
    <property type="match status" value="1"/>
</dbReference>
<keyword evidence="6 7" id="KW-0472">Membrane</keyword>
<feature type="transmembrane region" description="Helical" evidence="7">
    <location>
        <begin position="114"/>
        <end position="133"/>
    </location>
</feature>
<protein>
    <submittedName>
        <fullName evidence="9">Carbohydrate ABC transporter permease</fullName>
    </submittedName>
</protein>
<comment type="similarity">
    <text evidence="7">Belongs to the binding-protein-dependent transport system permease family.</text>
</comment>
<dbReference type="PANTHER" id="PTHR43744:SF12">
    <property type="entry name" value="ABC TRANSPORTER PERMEASE PROTEIN MG189-RELATED"/>
    <property type="match status" value="1"/>
</dbReference>
<keyword evidence="4 7" id="KW-0812">Transmembrane</keyword>
<feature type="transmembrane region" description="Helical" evidence="7">
    <location>
        <begin position="21"/>
        <end position="42"/>
    </location>
</feature>
<feature type="domain" description="ABC transmembrane type-1" evidence="8">
    <location>
        <begin position="77"/>
        <end position="268"/>
    </location>
</feature>
<evidence type="ECO:0000256" key="1">
    <source>
        <dbReference type="ARBA" id="ARBA00004651"/>
    </source>
</evidence>
<evidence type="ECO:0000313" key="10">
    <source>
        <dbReference type="Proteomes" id="UP000547209"/>
    </source>
</evidence>
<feature type="transmembrane region" description="Helical" evidence="7">
    <location>
        <begin position="247"/>
        <end position="267"/>
    </location>
</feature>
<dbReference type="RefSeq" id="WP_185143720.1">
    <property type="nucleotide sequence ID" value="NZ_JACJVP010000025.1"/>
</dbReference>
<keyword evidence="5 7" id="KW-1133">Transmembrane helix</keyword>
<proteinExistence type="inferred from homology"/>
<dbReference type="SUPFAM" id="SSF161098">
    <property type="entry name" value="MetI-like"/>
    <property type="match status" value="1"/>
</dbReference>
<dbReference type="GO" id="GO:0055085">
    <property type="term" value="P:transmembrane transport"/>
    <property type="evidence" value="ECO:0007669"/>
    <property type="project" value="InterPro"/>
</dbReference>
<comment type="caution">
    <text evidence="9">The sequence shown here is derived from an EMBL/GenBank/DDBJ whole genome shotgun (WGS) entry which is preliminary data.</text>
</comment>
<dbReference type="PANTHER" id="PTHR43744">
    <property type="entry name" value="ABC TRANSPORTER PERMEASE PROTEIN MG189-RELATED-RELATED"/>
    <property type="match status" value="1"/>
</dbReference>
<dbReference type="EMBL" id="JACJVP010000025">
    <property type="protein sequence ID" value="MBB6672257.1"/>
    <property type="molecule type" value="Genomic_DNA"/>
</dbReference>
<evidence type="ECO:0000313" key="9">
    <source>
        <dbReference type="EMBL" id="MBB6672257.1"/>
    </source>
</evidence>
<feature type="transmembrane region" description="Helical" evidence="7">
    <location>
        <begin position="145"/>
        <end position="168"/>
    </location>
</feature>
<name>A0A7X0RRF1_9BACL</name>
<evidence type="ECO:0000256" key="6">
    <source>
        <dbReference type="ARBA" id="ARBA00023136"/>
    </source>
</evidence>
<reference evidence="9 10" key="1">
    <citation type="submission" date="2020-08" db="EMBL/GenBank/DDBJ databases">
        <title>Cohnella phylogeny.</title>
        <authorList>
            <person name="Dunlap C."/>
        </authorList>
    </citation>
    <scope>NUCLEOTIDE SEQUENCE [LARGE SCALE GENOMIC DNA]</scope>
    <source>
        <strain evidence="9 10">DSM 28246</strain>
    </source>
</reference>
<accession>A0A7X0RRF1</accession>
<feature type="transmembrane region" description="Helical" evidence="7">
    <location>
        <begin position="81"/>
        <end position="102"/>
    </location>
</feature>
<evidence type="ECO:0000256" key="3">
    <source>
        <dbReference type="ARBA" id="ARBA00022475"/>
    </source>
</evidence>
<dbReference type="Pfam" id="PF00528">
    <property type="entry name" value="BPD_transp_1"/>
    <property type="match status" value="1"/>
</dbReference>
<dbReference type="AlphaFoldDB" id="A0A7X0RRF1"/>
<dbReference type="InterPro" id="IPR035906">
    <property type="entry name" value="MetI-like_sf"/>
</dbReference>
<dbReference type="InterPro" id="IPR000515">
    <property type="entry name" value="MetI-like"/>
</dbReference>
<evidence type="ECO:0000256" key="7">
    <source>
        <dbReference type="RuleBase" id="RU363032"/>
    </source>
</evidence>
<dbReference type="Proteomes" id="UP000547209">
    <property type="component" value="Unassembled WGS sequence"/>
</dbReference>
<feature type="transmembrane region" description="Helical" evidence="7">
    <location>
        <begin position="189"/>
        <end position="214"/>
    </location>
</feature>
<dbReference type="CDD" id="cd06261">
    <property type="entry name" value="TM_PBP2"/>
    <property type="match status" value="1"/>
</dbReference>
<comment type="subcellular location">
    <subcellularLocation>
        <location evidence="1 7">Cell membrane</location>
        <topology evidence="1 7">Multi-pass membrane protein</topology>
    </subcellularLocation>
</comment>
<evidence type="ECO:0000256" key="2">
    <source>
        <dbReference type="ARBA" id="ARBA00022448"/>
    </source>
</evidence>
<sequence length="282" mass="31163">MKIPSSNGKSGSLLSRAALAFPIAFYSLISLILIVLTFVSALKSDADFYANPIGLPSRWIFANFEKAWVNANFSLYFKNSIIITALSLVFILIVSSMAAYAIARFKYKLGGMAYIYFMLGFMFPLQLYVLPMFLLERSLGLLNSYAGLIVTYTATAQSFSIFLMVGFFRTLPVELEEAGRLDGASDFKIFRSVMMPLSAPILTTVAILNLVGIWNDFFLPLVFIQSNELRTVPLGLISFYGQYNSNYPMLFAALAISIVPIAVAYMLSAKTFVKGMVSGAIK</sequence>